<comment type="caution">
    <text evidence="1">The sequence shown here is derived from an EMBL/GenBank/DDBJ whole genome shotgun (WGS) entry which is preliminary data.</text>
</comment>
<keyword evidence="2" id="KW-1185">Reference proteome</keyword>
<reference evidence="1" key="1">
    <citation type="journal article" date="2014" name="Int. J. Syst. Evol. Microbiol.">
        <title>Complete genome sequence of Corynebacterium casei LMG S-19264T (=DSM 44701T), isolated from a smear-ripened cheese.</title>
        <authorList>
            <consortium name="US DOE Joint Genome Institute (JGI-PGF)"/>
            <person name="Walter F."/>
            <person name="Albersmeier A."/>
            <person name="Kalinowski J."/>
            <person name="Ruckert C."/>
        </authorList>
    </citation>
    <scope>NUCLEOTIDE SEQUENCE</scope>
    <source>
        <strain evidence="1">VKM Ac-1401</strain>
    </source>
</reference>
<dbReference type="RefSeq" id="WP_271175230.1">
    <property type="nucleotide sequence ID" value="NZ_BAAAJO010000001.1"/>
</dbReference>
<reference evidence="1" key="2">
    <citation type="submission" date="2023-01" db="EMBL/GenBank/DDBJ databases">
        <authorList>
            <person name="Sun Q."/>
            <person name="Evtushenko L."/>
        </authorList>
    </citation>
    <scope>NUCLEOTIDE SEQUENCE</scope>
    <source>
        <strain evidence="1">VKM Ac-1401</strain>
    </source>
</reference>
<gene>
    <name evidence="1" type="ORF">GCM10017584_00930</name>
</gene>
<name>A0A9W6LY65_9MICO</name>
<evidence type="ECO:0000313" key="1">
    <source>
        <dbReference type="EMBL" id="GLJ74520.1"/>
    </source>
</evidence>
<protein>
    <submittedName>
        <fullName evidence="1">Uncharacterized protein</fullName>
    </submittedName>
</protein>
<organism evidence="1 2">
    <name type="scientific">Leifsonia poae</name>
    <dbReference type="NCBI Taxonomy" id="110933"/>
    <lineage>
        <taxon>Bacteria</taxon>
        <taxon>Bacillati</taxon>
        <taxon>Actinomycetota</taxon>
        <taxon>Actinomycetes</taxon>
        <taxon>Micrococcales</taxon>
        <taxon>Microbacteriaceae</taxon>
        <taxon>Leifsonia</taxon>
    </lineage>
</organism>
<dbReference type="Proteomes" id="UP001142372">
    <property type="component" value="Unassembled WGS sequence"/>
</dbReference>
<proteinExistence type="predicted"/>
<sequence>MTDEIPEDHYTAVLVNPDGSVYTEVVQSLVDGKPADPIRDVTTVGGQNVESVWRPDGDPVDGRVPYRYVGTGELEE</sequence>
<dbReference type="EMBL" id="BSEN01000001">
    <property type="protein sequence ID" value="GLJ74520.1"/>
    <property type="molecule type" value="Genomic_DNA"/>
</dbReference>
<evidence type="ECO:0000313" key="2">
    <source>
        <dbReference type="Proteomes" id="UP001142372"/>
    </source>
</evidence>
<dbReference type="AlphaFoldDB" id="A0A9W6LY65"/>
<accession>A0A9W6LY65</accession>